<protein>
    <recommendedName>
        <fullName evidence="4">Protein POLYCHOME</fullName>
    </recommendedName>
</protein>
<dbReference type="PANTHER" id="PTHR35119">
    <property type="entry name" value="PROTEIN POLYCHOME"/>
    <property type="match status" value="1"/>
</dbReference>
<gene>
    <name evidence="2" type="ORF">FNV43_RR16519</name>
</gene>
<name>A0A8K0GYZ5_9ROSA</name>
<dbReference type="GO" id="GO:0005634">
    <property type="term" value="C:nucleus"/>
    <property type="evidence" value="ECO:0007669"/>
    <property type="project" value="InterPro"/>
</dbReference>
<evidence type="ECO:0008006" key="4">
    <source>
        <dbReference type="Google" id="ProtNLM"/>
    </source>
</evidence>
<feature type="compositionally biased region" description="Gly residues" evidence="1">
    <location>
        <begin position="62"/>
        <end position="72"/>
    </location>
</feature>
<reference evidence="2" key="1">
    <citation type="submission" date="2020-03" db="EMBL/GenBank/DDBJ databases">
        <title>A high-quality chromosome-level genome assembly of a woody plant with both climbing and erect habits, Rhamnella rubrinervis.</title>
        <authorList>
            <person name="Lu Z."/>
            <person name="Yang Y."/>
            <person name="Zhu X."/>
            <person name="Sun Y."/>
        </authorList>
    </citation>
    <scope>NUCLEOTIDE SEQUENCE</scope>
    <source>
        <strain evidence="2">BYM</strain>
        <tissue evidence="2">Leaf</tissue>
    </source>
</reference>
<evidence type="ECO:0000313" key="2">
    <source>
        <dbReference type="EMBL" id="KAF3442603.1"/>
    </source>
</evidence>
<proteinExistence type="predicted"/>
<organism evidence="2 3">
    <name type="scientific">Rhamnella rubrinervis</name>
    <dbReference type="NCBI Taxonomy" id="2594499"/>
    <lineage>
        <taxon>Eukaryota</taxon>
        <taxon>Viridiplantae</taxon>
        <taxon>Streptophyta</taxon>
        <taxon>Embryophyta</taxon>
        <taxon>Tracheophyta</taxon>
        <taxon>Spermatophyta</taxon>
        <taxon>Magnoliopsida</taxon>
        <taxon>eudicotyledons</taxon>
        <taxon>Gunneridae</taxon>
        <taxon>Pentapetalae</taxon>
        <taxon>rosids</taxon>
        <taxon>fabids</taxon>
        <taxon>Rosales</taxon>
        <taxon>Rhamnaceae</taxon>
        <taxon>rhamnoid group</taxon>
        <taxon>Rhamneae</taxon>
        <taxon>Rhamnella</taxon>
    </lineage>
</organism>
<comment type="caution">
    <text evidence="2">The sequence shown here is derived from an EMBL/GenBank/DDBJ whole genome shotgun (WGS) entry which is preliminary data.</text>
</comment>
<keyword evidence="3" id="KW-1185">Reference proteome</keyword>
<dbReference type="GO" id="GO:0051783">
    <property type="term" value="P:regulation of nuclear division"/>
    <property type="evidence" value="ECO:0007669"/>
    <property type="project" value="InterPro"/>
</dbReference>
<dbReference type="EMBL" id="VOIH02000007">
    <property type="protein sequence ID" value="KAF3442603.1"/>
    <property type="molecule type" value="Genomic_DNA"/>
</dbReference>
<dbReference type="PANTHER" id="PTHR35119:SF1">
    <property type="entry name" value="PROTEIN POLYCHOME"/>
    <property type="match status" value="1"/>
</dbReference>
<dbReference type="OrthoDB" id="1916775at2759"/>
<evidence type="ECO:0000256" key="1">
    <source>
        <dbReference type="SAM" id="MobiDB-lite"/>
    </source>
</evidence>
<dbReference type="Proteomes" id="UP000796880">
    <property type="component" value="Unassembled WGS sequence"/>
</dbReference>
<dbReference type="InterPro" id="IPR034590">
    <property type="entry name" value="POLYCHOME/GIG1"/>
</dbReference>
<feature type="region of interest" description="Disordered" evidence="1">
    <location>
        <begin position="61"/>
        <end position="117"/>
    </location>
</feature>
<evidence type="ECO:0000313" key="3">
    <source>
        <dbReference type="Proteomes" id="UP000796880"/>
    </source>
</evidence>
<dbReference type="AlphaFoldDB" id="A0A8K0GYZ5"/>
<sequence length="260" mass="28147">MPEPRDRLSRAVDMAAIFARRRSGVLGILVEESGTGLDLFGSPLRQQTTMTSNAGRLTGFGATRGGGYGNGSFGTPRTGNLRGRNLHGSSPASRENVPPLGGARRGRGRATNSPLPSWYPRTPLRDITAIVRAIERKRARLRGDEGLQIETSSLQDQGFLDPSGSVSLASLEQDNSIASPSTDVKIKPCPPSVGKVPKILLGITKQTVGESECLTPQKKLLNSIDTVEKAVREELQKLRRTPTAKKAEREKRVHTLMSMR</sequence>
<accession>A0A8K0GYZ5</accession>